<dbReference type="EMBL" id="JBAHYK010000024">
    <property type="protein sequence ID" value="KAL0580723.1"/>
    <property type="molecule type" value="Genomic_DNA"/>
</dbReference>
<keyword evidence="2" id="KW-1185">Reference proteome</keyword>
<organism evidence="1 2">
    <name type="scientific">Marasmius crinis-equi</name>
    <dbReference type="NCBI Taxonomy" id="585013"/>
    <lineage>
        <taxon>Eukaryota</taxon>
        <taxon>Fungi</taxon>
        <taxon>Dikarya</taxon>
        <taxon>Basidiomycota</taxon>
        <taxon>Agaricomycotina</taxon>
        <taxon>Agaricomycetes</taxon>
        <taxon>Agaricomycetidae</taxon>
        <taxon>Agaricales</taxon>
        <taxon>Marasmiineae</taxon>
        <taxon>Marasmiaceae</taxon>
        <taxon>Marasmius</taxon>
    </lineage>
</organism>
<sequence length="361" mass="39710">MPVATAEFKGTLTLAGSGIASIRHITLETLSYIERADKIFYVVTDPATEAFVQDKSKGDCSDLSIYYDKDKIRAIAIARAEGYRAKMLPGVSAEDCLFSDLDFDPAIPGCMTQEATAIIIYNKRLDPSVHNIIWQVGAVGINNMELDNRRFHFLVDRLEEDFGLDHKVIHYIGAVLPQSPTIKDELTIADLRKEDVVDRITALSTFYLPPRTLSPASKEILNKLGLSDAPLTIMERLSAKLAGTGTKSAYGPSERAALEVLEKHVPPSDHKMLEASTAIRQFMTDLALQPDLLDRYMTDPGAVVDTIPGLSPTEKFALRLNEPGPVQAVMRTTAGRERLTIEEIAAYKEPAHRAGAILLDT</sequence>
<evidence type="ECO:0000313" key="1">
    <source>
        <dbReference type="EMBL" id="KAL0580723.1"/>
    </source>
</evidence>
<reference evidence="1 2" key="1">
    <citation type="submission" date="2024-02" db="EMBL/GenBank/DDBJ databases">
        <title>A draft genome for the cacao thread blight pathogen Marasmius crinis-equi.</title>
        <authorList>
            <person name="Cohen S.P."/>
            <person name="Baruah I.K."/>
            <person name="Amoako-Attah I."/>
            <person name="Bukari Y."/>
            <person name="Meinhardt L.W."/>
            <person name="Bailey B.A."/>
        </authorList>
    </citation>
    <scope>NUCLEOTIDE SEQUENCE [LARGE SCALE GENOMIC DNA]</scope>
    <source>
        <strain evidence="1 2">GH-76</strain>
    </source>
</reference>
<gene>
    <name evidence="1" type="ORF">V5O48_001281</name>
</gene>
<dbReference type="SUPFAM" id="SSF53790">
    <property type="entry name" value="Tetrapyrrole methylase"/>
    <property type="match status" value="1"/>
</dbReference>
<proteinExistence type="predicted"/>
<dbReference type="CDD" id="cd19916">
    <property type="entry name" value="OphMA_like"/>
    <property type="match status" value="1"/>
</dbReference>
<dbReference type="InterPro" id="IPR035996">
    <property type="entry name" value="4pyrrol_Methylase_sf"/>
</dbReference>
<protein>
    <submittedName>
        <fullName evidence="1">Uncharacterized protein</fullName>
    </submittedName>
</protein>
<dbReference type="Proteomes" id="UP001465976">
    <property type="component" value="Unassembled WGS sequence"/>
</dbReference>
<comment type="caution">
    <text evidence="1">The sequence shown here is derived from an EMBL/GenBank/DDBJ whole genome shotgun (WGS) entry which is preliminary data.</text>
</comment>
<evidence type="ECO:0000313" key="2">
    <source>
        <dbReference type="Proteomes" id="UP001465976"/>
    </source>
</evidence>
<accession>A0ABR3FYT8</accession>
<name>A0ABR3FYT8_9AGAR</name>